<gene>
    <name evidence="1" type="ORF">CES85_5335</name>
</gene>
<dbReference type="AlphaFoldDB" id="A0A248UDC3"/>
<protein>
    <submittedName>
        <fullName evidence="1">Uncharacterized protein</fullName>
    </submittedName>
</protein>
<dbReference type="Proteomes" id="UP000215256">
    <property type="component" value="Chromosome 2"/>
</dbReference>
<organism evidence="1 2">
    <name type="scientific">Ochrobactrum quorumnocens</name>
    <dbReference type="NCBI Taxonomy" id="271865"/>
    <lineage>
        <taxon>Bacteria</taxon>
        <taxon>Pseudomonadati</taxon>
        <taxon>Pseudomonadota</taxon>
        <taxon>Alphaproteobacteria</taxon>
        <taxon>Hyphomicrobiales</taxon>
        <taxon>Brucellaceae</taxon>
        <taxon>Brucella/Ochrobactrum group</taxon>
        <taxon>Ochrobactrum</taxon>
    </lineage>
</organism>
<name>A0A248UDC3_9HYPH</name>
<sequence>MEHVARRCKNYGVGWPEASRFPPVAASGFKVRARIMTLFIAMTGTA</sequence>
<proteinExistence type="predicted"/>
<reference evidence="1 2" key="1">
    <citation type="submission" date="2017-07" db="EMBL/GenBank/DDBJ databases">
        <title>Phylogenetic study on the rhizospheric bacterium Ochrobactrum sp. A44.</title>
        <authorList>
            <person name="Krzyzanowska D.M."/>
            <person name="Ossowicki A."/>
            <person name="Rajewska M."/>
            <person name="Maciag T."/>
            <person name="Kaczynski Z."/>
            <person name="Czerwicka M."/>
            <person name="Jafra S."/>
        </authorList>
    </citation>
    <scope>NUCLEOTIDE SEQUENCE [LARGE SCALE GENOMIC DNA]</scope>
    <source>
        <strain evidence="1 2">A44</strain>
    </source>
</reference>
<dbReference type="KEGG" id="och:CES85_5335"/>
<dbReference type="EMBL" id="CP022603">
    <property type="protein sequence ID" value="ASV84540.1"/>
    <property type="molecule type" value="Genomic_DNA"/>
</dbReference>
<evidence type="ECO:0000313" key="1">
    <source>
        <dbReference type="EMBL" id="ASV84540.1"/>
    </source>
</evidence>
<accession>A0A248UDC3</accession>
<evidence type="ECO:0000313" key="2">
    <source>
        <dbReference type="Proteomes" id="UP000215256"/>
    </source>
</evidence>